<feature type="domain" description="Electron transfer flavoprotein alpha/beta-subunit N-terminal" evidence="9">
    <location>
        <begin position="2"/>
        <end position="190"/>
    </location>
</feature>
<feature type="binding site" evidence="8">
    <location>
        <position position="292"/>
    </location>
    <ligand>
        <name>FAD</name>
        <dbReference type="ChEBI" id="CHEBI:57692"/>
    </ligand>
</feature>
<evidence type="ECO:0000256" key="8">
    <source>
        <dbReference type="PIRSR" id="PIRSR000089-1"/>
    </source>
</evidence>
<evidence type="ECO:0000256" key="4">
    <source>
        <dbReference type="ARBA" id="ARBA00022630"/>
    </source>
</evidence>
<evidence type="ECO:0000256" key="7">
    <source>
        <dbReference type="ARBA" id="ARBA00025649"/>
    </source>
</evidence>
<dbReference type="InterPro" id="IPR029035">
    <property type="entry name" value="DHS-like_NAD/FAD-binding_dom"/>
</dbReference>
<evidence type="ECO:0000313" key="10">
    <source>
        <dbReference type="EMBL" id="QGG42316.1"/>
    </source>
</evidence>
<dbReference type="Gene3D" id="3.40.50.620">
    <property type="entry name" value="HUPs"/>
    <property type="match status" value="1"/>
</dbReference>
<dbReference type="Pfam" id="PF01012">
    <property type="entry name" value="ETF"/>
    <property type="match status" value="1"/>
</dbReference>
<keyword evidence="4" id="KW-0285">Flavoprotein</keyword>
<evidence type="ECO:0000256" key="6">
    <source>
        <dbReference type="ARBA" id="ARBA00022982"/>
    </source>
</evidence>
<keyword evidence="5 8" id="KW-0274">FAD</keyword>
<comment type="cofactor">
    <cofactor evidence="8">
        <name>FAD</name>
        <dbReference type="ChEBI" id="CHEBI:57692"/>
    </cofactor>
    <text evidence="8">Binds 1 FAD per dimer.</text>
</comment>
<dbReference type="Proteomes" id="UP000392064">
    <property type="component" value="Chromosome"/>
</dbReference>
<dbReference type="Pfam" id="PF00766">
    <property type="entry name" value="ETF_alpha"/>
    <property type="match status" value="1"/>
</dbReference>
<organism evidence="10 11">
    <name type="scientific">Aeromicrobium yanjiei</name>
    <dbReference type="NCBI Taxonomy" id="2662028"/>
    <lineage>
        <taxon>Bacteria</taxon>
        <taxon>Bacillati</taxon>
        <taxon>Actinomycetota</taxon>
        <taxon>Actinomycetes</taxon>
        <taxon>Propionibacteriales</taxon>
        <taxon>Nocardioidaceae</taxon>
        <taxon>Aeromicrobium</taxon>
    </lineage>
</organism>
<dbReference type="InterPro" id="IPR014730">
    <property type="entry name" value="ETF_a/b_N"/>
</dbReference>
<feature type="binding site" evidence="8">
    <location>
        <position position="215"/>
    </location>
    <ligand>
        <name>FAD</name>
        <dbReference type="ChEBI" id="CHEBI:57692"/>
    </ligand>
</feature>
<reference evidence="10 11" key="1">
    <citation type="submission" date="2019-11" db="EMBL/GenBank/DDBJ databases">
        <authorList>
            <person name="Li J."/>
        </authorList>
    </citation>
    <scope>NUCLEOTIDE SEQUENCE [LARGE SCALE GENOMIC DNA]</scope>
    <source>
        <strain evidence="10 11">MF47</strain>
    </source>
</reference>
<feature type="binding site" evidence="8">
    <location>
        <begin position="271"/>
        <end position="278"/>
    </location>
    <ligand>
        <name>FAD</name>
        <dbReference type="ChEBI" id="CHEBI:57692"/>
    </ligand>
</feature>
<dbReference type="PANTHER" id="PTHR43153:SF1">
    <property type="entry name" value="ELECTRON TRANSFER FLAVOPROTEIN SUBUNIT ALPHA, MITOCHONDRIAL"/>
    <property type="match status" value="1"/>
</dbReference>
<keyword evidence="6" id="KW-0249">Electron transport</keyword>
<proteinExistence type="inferred from homology"/>
<evidence type="ECO:0000256" key="2">
    <source>
        <dbReference type="ARBA" id="ARBA00011355"/>
    </source>
</evidence>
<dbReference type="GO" id="GO:0033539">
    <property type="term" value="P:fatty acid beta-oxidation using acyl-CoA dehydrogenase"/>
    <property type="evidence" value="ECO:0007669"/>
    <property type="project" value="TreeGrafter"/>
</dbReference>
<accession>A0A5Q2MMB5</accession>
<feature type="binding site" evidence="8">
    <location>
        <begin position="240"/>
        <end position="241"/>
    </location>
    <ligand>
        <name>FAD</name>
        <dbReference type="ChEBI" id="CHEBI:57692"/>
    </ligand>
</feature>
<dbReference type="PIRSF" id="PIRSF000089">
    <property type="entry name" value="Electra_flavoP_a"/>
    <property type="match status" value="1"/>
</dbReference>
<evidence type="ECO:0000256" key="5">
    <source>
        <dbReference type="ARBA" id="ARBA00022827"/>
    </source>
</evidence>
<dbReference type="InterPro" id="IPR018206">
    <property type="entry name" value="ETF_asu_C_CS"/>
</dbReference>
<keyword evidence="3" id="KW-0813">Transport</keyword>
<keyword evidence="11" id="KW-1185">Reference proteome</keyword>
<comment type="function">
    <text evidence="7">The electron transfer flavoprotein serves as a specific electron acceptor for other dehydrogenases. It transfers the electrons to the main respiratory chain via ETF-ubiquinone oxidoreductase (ETF dehydrogenase).</text>
</comment>
<dbReference type="AlphaFoldDB" id="A0A5Q2MMB5"/>
<dbReference type="InterPro" id="IPR014729">
    <property type="entry name" value="Rossmann-like_a/b/a_fold"/>
</dbReference>
<comment type="similarity">
    <text evidence="1">Belongs to the ETF alpha-subunit/FixB family.</text>
</comment>
<dbReference type="RefSeq" id="WP_153653869.1">
    <property type="nucleotide sequence ID" value="NZ_CP045737.1"/>
</dbReference>
<dbReference type="SMART" id="SM00893">
    <property type="entry name" value="ETF"/>
    <property type="match status" value="1"/>
</dbReference>
<evidence type="ECO:0000256" key="1">
    <source>
        <dbReference type="ARBA" id="ARBA00005817"/>
    </source>
</evidence>
<gene>
    <name evidence="10" type="ORF">GEV26_13560</name>
</gene>
<evidence type="ECO:0000256" key="3">
    <source>
        <dbReference type="ARBA" id="ARBA00022448"/>
    </source>
</evidence>
<sequence length="327" mass="33885">MILVLVETDAQGVTLTSREALTFARTTAERMGDQQVEAVALGPLPDAPATLAQLGEQGVAVLHHADDERLAPYGAAAWAAAVVDAATSAAARLVVASGTPRGMEVLAHVATRMDCLMAANVVAVEDTDPLVVSRQVMGGGVFERMRLDGDVAVVAVAGHAVEPAPAAHPGAPDVRTYVPTLTDADLSTRVVRTEKAEGDDTSALTGARVVVGAGRGAGSAEGFTDLLELRDLLGGALGVSRVVTSLGWRPHHEQVGQTGSRISPDLYVACGISGAIQHWAGCQSAKTILAINTDPDAPMVTQAHYAVIGDLHEVVPAINEELRRRRG</sequence>
<evidence type="ECO:0000259" key="9">
    <source>
        <dbReference type="SMART" id="SM00893"/>
    </source>
</evidence>
<dbReference type="PANTHER" id="PTHR43153">
    <property type="entry name" value="ELECTRON TRANSFER FLAVOPROTEIN ALPHA"/>
    <property type="match status" value="1"/>
</dbReference>
<name>A0A5Q2MMB5_9ACTN</name>
<dbReference type="GO" id="GO:0050660">
    <property type="term" value="F:flavin adenine dinucleotide binding"/>
    <property type="evidence" value="ECO:0007669"/>
    <property type="project" value="InterPro"/>
</dbReference>
<dbReference type="Gene3D" id="3.40.50.1220">
    <property type="entry name" value="TPP-binding domain"/>
    <property type="match status" value="1"/>
</dbReference>
<dbReference type="SUPFAM" id="SSF52402">
    <property type="entry name" value="Adenine nucleotide alpha hydrolases-like"/>
    <property type="match status" value="1"/>
</dbReference>
<comment type="subunit">
    <text evidence="2">Heterodimer of an alpha and a beta subunit.</text>
</comment>
<dbReference type="InterPro" id="IPR014731">
    <property type="entry name" value="ETF_asu_C"/>
</dbReference>
<dbReference type="InterPro" id="IPR001308">
    <property type="entry name" value="ETF_a/FixB"/>
</dbReference>
<evidence type="ECO:0000313" key="11">
    <source>
        <dbReference type="Proteomes" id="UP000392064"/>
    </source>
</evidence>
<feature type="binding site" evidence="8">
    <location>
        <begin position="254"/>
        <end position="258"/>
    </location>
    <ligand>
        <name>FAD</name>
        <dbReference type="ChEBI" id="CHEBI:57692"/>
    </ligand>
</feature>
<protein>
    <submittedName>
        <fullName evidence="10">Electron transfer flavoprotein subunit alpha/FixB family protein</fullName>
    </submittedName>
</protein>
<dbReference type="GO" id="GO:0009055">
    <property type="term" value="F:electron transfer activity"/>
    <property type="evidence" value="ECO:0007669"/>
    <property type="project" value="InterPro"/>
</dbReference>
<dbReference type="KEGG" id="aef:GEV26_13560"/>
<dbReference type="PROSITE" id="PS00696">
    <property type="entry name" value="ETF_ALPHA"/>
    <property type="match status" value="1"/>
</dbReference>
<dbReference type="EMBL" id="CP045737">
    <property type="protein sequence ID" value="QGG42316.1"/>
    <property type="molecule type" value="Genomic_DNA"/>
</dbReference>
<dbReference type="SUPFAM" id="SSF52467">
    <property type="entry name" value="DHS-like NAD/FAD-binding domain"/>
    <property type="match status" value="1"/>
</dbReference>